<dbReference type="EMBL" id="JACGWJ010000032">
    <property type="protein sequence ID" value="KAL0296104.1"/>
    <property type="molecule type" value="Genomic_DNA"/>
</dbReference>
<name>A0AAW2JNH0_SESRA</name>
<accession>A0AAW2JNH0</accession>
<protein>
    <submittedName>
        <fullName evidence="1">Uncharacterized protein</fullName>
    </submittedName>
</protein>
<evidence type="ECO:0000313" key="1">
    <source>
        <dbReference type="EMBL" id="KAL0296104.1"/>
    </source>
</evidence>
<organism evidence="1">
    <name type="scientific">Sesamum radiatum</name>
    <name type="common">Black benniseed</name>
    <dbReference type="NCBI Taxonomy" id="300843"/>
    <lineage>
        <taxon>Eukaryota</taxon>
        <taxon>Viridiplantae</taxon>
        <taxon>Streptophyta</taxon>
        <taxon>Embryophyta</taxon>
        <taxon>Tracheophyta</taxon>
        <taxon>Spermatophyta</taxon>
        <taxon>Magnoliopsida</taxon>
        <taxon>eudicotyledons</taxon>
        <taxon>Gunneridae</taxon>
        <taxon>Pentapetalae</taxon>
        <taxon>asterids</taxon>
        <taxon>lamiids</taxon>
        <taxon>Lamiales</taxon>
        <taxon>Pedaliaceae</taxon>
        <taxon>Sesamum</taxon>
    </lineage>
</organism>
<reference evidence="1" key="1">
    <citation type="submission" date="2020-06" db="EMBL/GenBank/DDBJ databases">
        <authorList>
            <person name="Li T."/>
            <person name="Hu X."/>
            <person name="Zhang T."/>
            <person name="Song X."/>
            <person name="Zhang H."/>
            <person name="Dai N."/>
            <person name="Sheng W."/>
            <person name="Hou X."/>
            <person name="Wei L."/>
        </authorList>
    </citation>
    <scope>NUCLEOTIDE SEQUENCE</scope>
    <source>
        <strain evidence="1">G02</strain>
        <tissue evidence="1">Leaf</tissue>
    </source>
</reference>
<comment type="caution">
    <text evidence="1">The sequence shown here is derived from an EMBL/GenBank/DDBJ whole genome shotgun (WGS) entry which is preliminary data.</text>
</comment>
<proteinExistence type="predicted"/>
<gene>
    <name evidence="1" type="ORF">Sradi_6662500</name>
</gene>
<dbReference type="AlphaFoldDB" id="A0AAW2JNH0"/>
<sequence length="81" mass="8921">MTGTYLAPTNGALPLGPLRPTDLFPEPPCRNTSWHFFRRVIPNTHGNHSTNDCGGHLIIDGDIGPNPCSNSVRCGRLKRRK</sequence>
<reference evidence="1" key="2">
    <citation type="journal article" date="2024" name="Plant">
        <title>Genomic evolution and insights into agronomic trait innovations of Sesamum species.</title>
        <authorList>
            <person name="Miao H."/>
            <person name="Wang L."/>
            <person name="Qu L."/>
            <person name="Liu H."/>
            <person name="Sun Y."/>
            <person name="Le M."/>
            <person name="Wang Q."/>
            <person name="Wei S."/>
            <person name="Zheng Y."/>
            <person name="Lin W."/>
            <person name="Duan Y."/>
            <person name="Cao H."/>
            <person name="Xiong S."/>
            <person name="Wang X."/>
            <person name="Wei L."/>
            <person name="Li C."/>
            <person name="Ma Q."/>
            <person name="Ju M."/>
            <person name="Zhao R."/>
            <person name="Li G."/>
            <person name="Mu C."/>
            <person name="Tian Q."/>
            <person name="Mei H."/>
            <person name="Zhang T."/>
            <person name="Gao T."/>
            <person name="Zhang H."/>
        </authorList>
    </citation>
    <scope>NUCLEOTIDE SEQUENCE</scope>
    <source>
        <strain evidence="1">G02</strain>
    </source>
</reference>